<evidence type="ECO:0000259" key="16">
    <source>
        <dbReference type="SMART" id="SM00965"/>
    </source>
</evidence>
<dbReference type="SMART" id="SM00965">
    <property type="entry name" value="STN"/>
    <property type="match status" value="1"/>
</dbReference>
<dbReference type="InterPro" id="IPR010917">
    <property type="entry name" value="TonB_rcpt_CS"/>
</dbReference>
<name>A0ABP3RAS8_9HYPH</name>
<evidence type="ECO:0000256" key="4">
    <source>
        <dbReference type="ARBA" id="ARBA00022452"/>
    </source>
</evidence>
<dbReference type="Pfam" id="PF00593">
    <property type="entry name" value="TonB_dep_Rec_b-barrel"/>
    <property type="match status" value="1"/>
</dbReference>
<feature type="region of interest" description="Disordered" evidence="15">
    <location>
        <begin position="380"/>
        <end position="405"/>
    </location>
</feature>
<evidence type="ECO:0000256" key="6">
    <source>
        <dbReference type="ARBA" id="ARBA00022692"/>
    </source>
</evidence>
<dbReference type="PROSITE" id="PS52016">
    <property type="entry name" value="TONB_DEPENDENT_REC_3"/>
    <property type="match status" value="1"/>
</dbReference>
<evidence type="ECO:0000256" key="2">
    <source>
        <dbReference type="ARBA" id="ARBA00021261"/>
    </source>
</evidence>
<dbReference type="InterPro" id="IPR036942">
    <property type="entry name" value="Beta-barrel_TonB_sf"/>
</dbReference>
<gene>
    <name evidence="17" type="ORF">GCM10008943_22090</name>
</gene>
<evidence type="ECO:0000256" key="13">
    <source>
        <dbReference type="PROSITE-ProRule" id="PRU10144"/>
    </source>
</evidence>
<evidence type="ECO:0000256" key="10">
    <source>
        <dbReference type="ARBA" id="ARBA00023136"/>
    </source>
</evidence>
<organism evidence="17 18">
    <name type="scientific">Paenochrobactrum glaciei</name>
    <dbReference type="NCBI Taxonomy" id="486407"/>
    <lineage>
        <taxon>Bacteria</taxon>
        <taxon>Pseudomonadati</taxon>
        <taxon>Pseudomonadota</taxon>
        <taxon>Alphaproteobacteria</taxon>
        <taxon>Hyphomicrobiales</taxon>
        <taxon>Brucellaceae</taxon>
        <taxon>Paenochrobactrum</taxon>
    </lineage>
</organism>
<evidence type="ECO:0000256" key="7">
    <source>
        <dbReference type="ARBA" id="ARBA00022729"/>
    </source>
</evidence>
<comment type="caution">
    <text evidence="17">The sequence shown here is derived from an EMBL/GenBank/DDBJ whole genome shotgun (WGS) entry which is preliminary data.</text>
</comment>
<keyword evidence="10 12" id="KW-0472">Membrane</keyword>
<evidence type="ECO:0000256" key="14">
    <source>
        <dbReference type="RuleBase" id="RU003357"/>
    </source>
</evidence>
<comment type="subcellular location">
    <subcellularLocation>
        <location evidence="1 12">Cell outer membrane</location>
        <topology evidence="1 12">Multi-pass membrane protein</topology>
    </subcellularLocation>
</comment>
<evidence type="ECO:0000256" key="11">
    <source>
        <dbReference type="ARBA" id="ARBA00023237"/>
    </source>
</evidence>
<keyword evidence="5" id="KW-0410">Iron transport</keyword>
<dbReference type="EMBL" id="BAAADE010000003">
    <property type="protein sequence ID" value="GAA0606066.1"/>
    <property type="molecule type" value="Genomic_DNA"/>
</dbReference>
<keyword evidence="4 12" id="KW-1134">Transmembrane beta strand</keyword>
<evidence type="ECO:0000256" key="1">
    <source>
        <dbReference type="ARBA" id="ARBA00004571"/>
    </source>
</evidence>
<feature type="domain" description="Secretin/TonB short N-terminal" evidence="16">
    <location>
        <begin position="69"/>
        <end position="120"/>
    </location>
</feature>
<feature type="region of interest" description="Disordered" evidence="15">
    <location>
        <begin position="629"/>
        <end position="651"/>
    </location>
</feature>
<proteinExistence type="inferred from homology"/>
<evidence type="ECO:0000313" key="17">
    <source>
        <dbReference type="EMBL" id="GAA0606066.1"/>
    </source>
</evidence>
<keyword evidence="5" id="KW-0406">Ion transport</keyword>
<comment type="similarity">
    <text evidence="12 14">Belongs to the TonB-dependent receptor family.</text>
</comment>
<dbReference type="InterPro" id="IPR039426">
    <property type="entry name" value="TonB-dep_rcpt-like"/>
</dbReference>
<keyword evidence="18" id="KW-1185">Reference proteome</keyword>
<accession>A0ABP3RAS8</accession>
<evidence type="ECO:0000256" key="15">
    <source>
        <dbReference type="SAM" id="MobiDB-lite"/>
    </source>
</evidence>
<evidence type="ECO:0000256" key="8">
    <source>
        <dbReference type="ARBA" id="ARBA00023004"/>
    </source>
</evidence>
<dbReference type="Gene3D" id="3.55.50.30">
    <property type="match status" value="1"/>
</dbReference>
<dbReference type="PANTHER" id="PTHR30442:SF0">
    <property type="entry name" value="FE(3+) DICITRATE TRANSPORT PROTEIN FECA"/>
    <property type="match status" value="1"/>
</dbReference>
<evidence type="ECO:0000256" key="5">
    <source>
        <dbReference type="ARBA" id="ARBA00022496"/>
    </source>
</evidence>
<dbReference type="CDD" id="cd01347">
    <property type="entry name" value="ligand_gated_channel"/>
    <property type="match status" value="1"/>
</dbReference>
<dbReference type="InterPro" id="IPR000531">
    <property type="entry name" value="Beta-barrel_TonB"/>
</dbReference>
<dbReference type="Proteomes" id="UP001424441">
    <property type="component" value="Unassembled WGS sequence"/>
</dbReference>
<sequence length="925" mass="100830">MRLKAVKNRVLADTFSKALVASLMMSTAMSFYSIGVRPAVAQENVQKNFAIPAGPLNQALTSFGRQAGLQVSYLASVASGKTSPGVLGRLSNQAALARLLQGSGLEYSFINATTVSISHASNVSGAVQSADGSILLDTITVTNNLNAAMDATYSSAGSSTYLSQQKIEQFRGMSTGDFLKGQAGVMTGDNRNSGAVDINIRGMQGFGRVPVVVDGAQQQNTVYRGYSGVASRNYIDPDMIGGVEIVKGPSSGVYGVGATGGVAVMRTLNAEDIIKEGQNYGFRVRGSMIGNTSTPPAEGTRGGLDQYYKSYLTGCSWACTPQTVPDEVLNYDVSQLGSPNGMDRPGFLKPTSGSGSVAFASRWENLEVVAGYTRRKTGNYHAGKHGDTPGKIISTTRKDSWSGGPGKPDIYNEWTDVTVGGLNRYRGGEEVLNTSQDNTSYMLKSKFMLDDGHSLNLGYMKYKSDFGELMPSMIIRFDGAEQAPLSHVSVDTYTARYNWKPDDNELINLTANLWHTKTDTHIMTPYKFGAVEMPTGYWDIAKRTGFDLSNESKFDTGFGDLTLSYGGSYTYETLAPPSDVDKALDAGLTIEAARDGWRKEGSGYISGEWKPLDWLKLDAGLRYTKTHSYDRKPIQDPKPDENYDTAPWQNKEERSSGFTPIVAVTVEPLSGLQFYVRYAEAIRAPSLFESTTGFSVSALPSIAIKPEHAKNWEFGTNLSMDNVFDTGDELRLKAVYFNNTIDDYLTRGIRADQRGGTSMRNLKLAKFKGFELSGRYDMGAFYTEASGIYYTDTQFCMSEAFKGQNCFSDGNPAGYSQLHVQPKISGSITLGARMFEESLDVGTRISYTGKRPTELLNISNGSQTTTIAWKPYTLVDLFASYKINEDTTLDFNVDNVTDVYYMDALTLGLMPSPGRTFRASLTAKF</sequence>
<keyword evidence="6 12" id="KW-0812">Transmembrane</keyword>
<dbReference type="PROSITE" id="PS01156">
    <property type="entry name" value="TONB_DEPENDENT_REC_2"/>
    <property type="match status" value="1"/>
</dbReference>
<keyword evidence="3 12" id="KW-0813">Transport</keyword>
<feature type="compositionally biased region" description="Basic and acidic residues" evidence="15">
    <location>
        <begin position="629"/>
        <end position="641"/>
    </location>
</feature>
<dbReference type="SUPFAM" id="SSF56935">
    <property type="entry name" value="Porins"/>
    <property type="match status" value="1"/>
</dbReference>
<dbReference type="Gene3D" id="2.40.170.20">
    <property type="entry name" value="TonB-dependent receptor, beta-barrel domain"/>
    <property type="match status" value="1"/>
</dbReference>
<dbReference type="Gene3D" id="2.170.130.10">
    <property type="entry name" value="TonB-dependent receptor, plug domain"/>
    <property type="match status" value="1"/>
</dbReference>
<dbReference type="InterPro" id="IPR011662">
    <property type="entry name" value="Secretin/TonB_short_N"/>
</dbReference>
<keyword evidence="9 14" id="KW-0798">TonB box</keyword>
<dbReference type="Pfam" id="PF07715">
    <property type="entry name" value="Plug"/>
    <property type="match status" value="1"/>
</dbReference>
<keyword evidence="11 12" id="KW-0998">Cell outer membrane</keyword>
<evidence type="ECO:0000256" key="12">
    <source>
        <dbReference type="PROSITE-ProRule" id="PRU01360"/>
    </source>
</evidence>
<evidence type="ECO:0000256" key="3">
    <source>
        <dbReference type="ARBA" id="ARBA00022448"/>
    </source>
</evidence>
<keyword evidence="7" id="KW-0732">Signal</keyword>
<dbReference type="InterPro" id="IPR037066">
    <property type="entry name" value="Plug_dom_sf"/>
</dbReference>
<dbReference type="InterPro" id="IPR012910">
    <property type="entry name" value="Plug_dom"/>
</dbReference>
<keyword evidence="8" id="KW-0408">Iron</keyword>
<protein>
    <recommendedName>
        <fullName evidence="2">Heme transporter BhuA</fullName>
    </recommendedName>
</protein>
<evidence type="ECO:0000313" key="18">
    <source>
        <dbReference type="Proteomes" id="UP001424441"/>
    </source>
</evidence>
<evidence type="ECO:0000256" key="9">
    <source>
        <dbReference type="ARBA" id="ARBA00023077"/>
    </source>
</evidence>
<dbReference type="PANTHER" id="PTHR30442">
    <property type="entry name" value="IRON III DICITRATE TRANSPORT PROTEIN FECA"/>
    <property type="match status" value="1"/>
</dbReference>
<feature type="short sequence motif" description="TonB C-terminal box" evidence="13">
    <location>
        <begin position="908"/>
        <end position="925"/>
    </location>
</feature>
<reference evidence="18" key="1">
    <citation type="journal article" date="2019" name="Int. J. Syst. Evol. Microbiol.">
        <title>The Global Catalogue of Microorganisms (GCM) 10K type strain sequencing project: providing services to taxonomists for standard genome sequencing and annotation.</title>
        <authorList>
            <consortium name="The Broad Institute Genomics Platform"/>
            <consortium name="The Broad Institute Genome Sequencing Center for Infectious Disease"/>
            <person name="Wu L."/>
            <person name="Ma J."/>
        </authorList>
    </citation>
    <scope>NUCLEOTIDE SEQUENCE [LARGE SCALE GENOMIC DNA]</scope>
    <source>
        <strain evidence="18">JCM 15115</strain>
    </source>
</reference>